<dbReference type="AlphaFoldDB" id="A0A0D0CFN5"/>
<gene>
    <name evidence="2" type="ORF">PAXRUDRAFT_111909</name>
</gene>
<protein>
    <submittedName>
        <fullName evidence="2">Uncharacterized protein</fullName>
    </submittedName>
</protein>
<organism evidence="2 3">
    <name type="scientific">Paxillus rubicundulus Ve08.2h10</name>
    <dbReference type="NCBI Taxonomy" id="930991"/>
    <lineage>
        <taxon>Eukaryota</taxon>
        <taxon>Fungi</taxon>
        <taxon>Dikarya</taxon>
        <taxon>Basidiomycota</taxon>
        <taxon>Agaricomycotina</taxon>
        <taxon>Agaricomycetes</taxon>
        <taxon>Agaricomycetidae</taxon>
        <taxon>Boletales</taxon>
        <taxon>Paxilineae</taxon>
        <taxon>Paxillaceae</taxon>
        <taxon>Paxillus</taxon>
    </lineage>
</organism>
<feature type="region of interest" description="Disordered" evidence="1">
    <location>
        <begin position="114"/>
        <end position="139"/>
    </location>
</feature>
<feature type="region of interest" description="Disordered" evidence="1">
    <location>
        <begin position="65"/>
        <end position="85"/>
    </location>
</feature>
<evidence type="ECO:0000313" key="3">
    <source>
        <dbReference type="Proteomes" id="UP000054538"/>
    </source>
</evidence>
<reference evidence="3" key="2">
    <citation type="submission" date="2015-01" db="EMBL/GenBank/DDBJ databases">
        <title>Evolutionary Origins and Diversification of the Mycorrhizal Mutualists.</title>
        <authorList>
            <consortium name="DOE Joint Genome Institute"/>
            <consortium name="Mycorrhizal Genomics Consortium"/>
            <person name="Kohler A."/>
            <person name="Kuo A."/>
            <person name="Nagy L.G."/>
            <person name="Floudas D."/>
            <person name="Copeland A."/>
            <person name="Barry K.W."/>
            <person name="Cichocki N."/>
            <person name="Veneault-Fourrey C."/>
            <person name="LaButti K."/>
            <person name="Lindquist E.A."/>
            <person name="Lipzen A."/>
            <person name="Lundell T."/>
            <person name="Morin E."/>
            <person name="Murat C."/>
            <person name="Riley R."/>
            <person name="Ohm R."/>
            <person name="Sun H."/>
            <person name="Tunlid A."/>
            <person name="Henrissat B."/>
            <person name="Grigoriev I.V."/>
            <person name="Hibbett D.S."/>
            <person name="Martin F."/>
        </authorList>
    </citation>
    <scope>NUCLEOTIDE SEQUENCE [LARGE SCALE GENOMIC DNA]</scope>
    <source>
        <strain evidence="3">Ve08.2h10</strain>
    </source>
</reference>
<sequence>NLPSSWHQGKEDTLKILKTTQLSSGSYAFNTLFAPGSGNDMLCMFGRGMYPSINEEVDDVDCTNNTDRSVIPSDSTPIEPTESAVSTPLNEVIEDDQNDDPHLSFEEAIEAEFDPSCTEDDTTTNSAAPTSCRSPSLQGPGFRASDYVSVEGKLVHKSSVVWLVLNSDFNAKSHDRLLRVWGFTPVNKKFGDVDS</sequence>
<dbReference type="Proteomes" id="UP000054538">
    <property type="component" value="Unassembled WGS sequence"/>
</dbReference>
<name>A0A0D0CFN5_9AGAM</name>
<dbReference type="HOGENOM" id="CLU_1437710_0_0_1"/>
<feature type="non-terminal residue" evidence="2">
    <location>
        <position position="1"/>
    </location>
</feature>
<dbReference type="OrthoDB" id="2691510at2759"/>
<feature type="compositionally biased region" description="Polar residues" evidence="1">
    <location>
        <begin position="123"/>
        <end position="137"/>
    </location>
</feature>
<feature type="non-terminal residue" evidence="2">
    <location>
        <position position="195"/>
    </location>
</feature>
<accession>A0A0D0CFN5</accession>
<evidence type="ECO:0000256" key="1">
    <source>
        <dbReference type="SAM" id="MobiDB-lite"/>
    </source>
</evidence>
<reference evidence="2 3" key="1">
    <citation type="submission" date="2014-04" db="EMBL/GenBank/DDBJ databases">
        <authorList>
            <consortium name="DOE Joint Genome Institute"/>
            <person name="Kuo A."/>
            <person name="Kohler A."/>
            <person name="Jargeat P."/>
            <person name="Nagy L.G."/>
            <person name="Floudas D."/>
            <person name="Copeland A."/>
            <person name="Barry K.W."/>
            <person name="Cichocki N."/>
            <person name="Veneault-Fourrey C."/>
            <person name="LaButti K."/>
            <person name="Lindquist E.A."/>
            <person name="Lipzen A."/>
            <person name="Lundell T."/>
            <person name="Morin E."/>
            <person name="Murat C."/>
            <person name="Sun H."/>
            <person name="Tunlid A."/>
            <person name="Henrissat B."/>
            <person name="Grigoriev I.V."/>
            <person name="Hibbett D.S."/>
            <person name="Martin F."/>
            <person name="Nordberg H.P."/>
            <person name="Cantor M.N."/>
            <person name="Hua S.X."/>
        </authorList>
    </citation>
    <scope>NUCLEOTIDE SEQUENCE [LARGE SCALE GENOMIC DNA]</scope>
    <source>
        <strain evidence="2 3">Ve08.2h10</strain>
    </source>
</reference>
<proteinExistence type="predicted"/>
<evidence type="ECO:0000313" key="2">
    <source>
        <dbReference type="EMBL" id="KIK81507.1"/>
    </source>
</evidence>
<dbReference type="InParanoid" id="A0A0D0CFN5"/>
<dbReference type="EMBL" id="KN825786">
    <property type="protein sequence ID" value="KIK81507.1"/>
    <property type="molecule type" value="Genomic_DNA"/>
</dbReference>
<keyword evidence="3" id="KW-1185">Reference proteome</keyword>